<dbReference type="Proteomes" id="UP000298310">
    <property type="component" value="Segment"/>
</dbReference>
<dbReference type="KEGG" id="vg:80142713"/>
<proteinExistence type="predicted"/>
<reference evidence="1 2" key="1">
    <citation type="journal article" date="2010" name="J. Bacteriol.">
        <title>Characterization of the replication, transfer, and plasmid/lytic phage cycle of the Streptomyces plasmid-phage pZL12.</title>
        <authorList>
            <person name="Zhong L."/>
            <person name="Cheng Q."/>
            <person name="Tian X."/>
            <person name="Zhao L."/>
            <person name="Qin Z."/>
        </authorList>
    </citation>
    <scope>NUCLEOTIDE SEQUENCE [LARGE SCALE GENOMIC DNA]</scope>
</reference>
<dbReference type="EMBL" id="GQ919031">
    <property type="protein sequence ID" value="ACX71174.1"/>
    <property type="molecule type" value="Genomic_DNA"/>
</dbReference>
<evidence type="ECO:0000313" key="1">
    <source>
        <dbReference type="EMBL" id="ACX71174.1"/>
    </source>
</evidence>
<name>D0UWK2_9CAUD</name>
<sequence>MDRIYMNRVPGSERIHIEIASNEVADLLDDLPDENPGWFDATKKLRTILVKANAAFGEARVRNAAEGAR</sequence>
<organism evidence="1 2">
    <name type="scientific">Streptomyces phage ZL12</name>
    <dbReference type="NCBI Taxonomy" id="2570911"/>
    <lineage>
        <taxon>Viruses</taxon>
        <taxon>Duplodnaviria</taxon>
        <taxon>Heunggongvirae</taxon>
        <taxon>Uroviricota</taxon>
        <taxon>Caudoviricetes</taxon>
        <taxon>Fuzanglongvirus</taxon>
        <taxon>Fuzanglongvirus ZL12</taxon>
    </lineage>
</organism>
<evidence type="ECO:0000313" key="2">
    <source>
        <dbReference type="Proteomes" id="UP000298310"/>
    </source>
</evidence>
<keyword evidence="2" id="KW-1185">Reference proteome</keyword>
<gene>
    <name evidence="1" type="ORF">pZL12.97</name>
</gene>
<protein>
    <submittedName>
        <fullName evidence="1">Uncharacterized protein</fullName>
    </submittedName>
</protein>
<accession>D0UWK2</accession>